<name>A0ACC3MHE2_9PEZI</name>
<dbReference type="EMBL" id="JAUTXU010000253">
    <property type="protein sequence ID" value="KAK3691949.1"/>
    <property type="molecule type" value="Genomic_DNA"/>
</dbReference>
<sequence length="276" mass="30451">MAGLKSLICAASLLLGTAYGVPMNGKLAGKFSFKPSAGDTWNIQLVSLPTASQARDQTYKIWDFDLMDAPKSLIKTFQDNGHPVICYFSAGSYEDWRDDAKDFPKAALGKPLDGWDGENWLDTRHPAVRAIMKKRIALAASKGCDGIDPDNMDGYSNDSGTSMQKADAVDYARFLAKTAHDAGMAYGLKNGGAFLDQVVDVAQFVINEQCVQYNECHLYQPFIQQNKPVFHVEYTSKDSVPTDYMRRTCSHAGTNGFSTLVKKMSLNSWTSKCSDY</sequence>
<reference evidence="1" key="1">
    <citation type="submission" date="2023-07" db="EMBL/GenBank/DDBJ databases">
        <title>Black Yeasts Isolated from many extreme environments.</title>
        <authorList>
            <person name="Coleine C."/>
            <person name="Stajich J.E."/>
            <person name="Selbmann L."/>
        </authorList>
    </citation>
    <scope>NUCLEOTIDE SEQUENCE</scope>
    <source>
        <strain evidence="1">CCFEE 5714</strain>
    </source>
</reference>
<evidence type="ECO:0000313" key="1">
    <source>
        <dbReference type="EMBL" id="KAK3691949.1"/>
    </source>
</evidence>
<accession>A0ACC3MHE2</accession>
<keyword evidence="2" id="KW-1185">Reference proteome</keyword>
<dbReference type="Proteomes" id="UP001281147">
    <property type="component" value="Unassembled WGS sequence"/>
</dbReference>
<organism evidence="1 2">
    <name type="scientific">Vermiconidia calcicola</name>
    <dbReference type="NCBI Taxonomy" id="1690605"/>
    <lineage>
        <taxon>Eukaryota</taxon>
        <taxon>Fungi</taxon>
        <taxon>Dikarya</taxon>
        <taxon>Ascomycota</taxon>
        <taxon>Pezizomycotina</taxon>
        <taxon>Dothideomycetes</taxon>
        <taxon>Dothideomycetidae</taxon>
        <taxon>Mycosphaerellales</taxon>
        <taxon>Extremaceae</taxon>
        <taxon>Vermiconidia</taxon>
    </lineage>
</organism>
<proteinExistence type="predicted"/>
<evidence type="ECO:0000313" key="2">
    <source>
        <dbReference type="Proteomes" id="UP001281147"/>
    </source>
</evidence>
<protein>
    <submittedName>
        <fullName evidence="1">Uncharacterized protein</fullName>
    </submittedName>
</protein>
<gene>
    <name evidence="1" type="ORF">LTR37_018309</name>
</gene>
<comment type="caution">
    <text evidence="1">The sequence shown here is derived from an EMBL/GenBank/DDBJ whole genome shotgun (WGS) entry which is preliminary data.</text>
</comment>